<evidence type="ECO:0000256" key="1">
    <source>
        <dbReference type="SAM" id="Phobius"/>
    </source>
</evidence>
<reference evidence="2 3" key="1">
    <citation type="submission" date="2019-04" db="EMBL/GenBank/DDBJ databases">
        <title>Bacillus caeni sp. nov., a bacterium isolated from mangrove sediment.</title>
        <authorList>
            <person name="Huang H."/>
            <person name="Mo K."/>
            <person name="Hu Y."/>
        </authorList>
    </citation>
    <scope>NUCLEOTIDE SEQUENCE [LARGE SCALE GENOMIC DNA]</scope>
    <source>
        <strain evidence="2 3">HB172195</strain>
    </source>
</reference>
<feature type="transmembrane region" description="Helical" evidence="1">
    <location>
        <begin position="141"/>
        <end position="157"/>
    </location>
</feature>
<accession>A0A5R9F2G0</accession>
<dbReference type="RefSeq" id="WP_138127541.1">
    <property type="nucleotide sequence ID" value="NZ_SWLG01000010.1"/>
</dbReference>
<comment type="caution">
    <text evidence="2">The sequence shown here is derived from an EMBL/GenBank/DDBJ whole genome shotgun (WGS) entry which is preliminary data.</text>
</comment>
<dbReference type="EMBL" id="SWLG01000010">
    <property type="protein sequence ID" value="TLS36506.1"/>
    <property type="molecule type" value="Genomic_DNA"/>
</dbReference>
<keyword evidence="1" id="KW-0472">Membrane</keyword>
<gene>
    <name evidence="2" type="ORF">FCL54_14935</name>
</gene>
<feature type="transmembrane region" description="Helical" evidence="1">
    <location>
        <begin position="12"/>
        <end position="29"/>
    </location>
</feature>
<name>A0A5R9F2G0_9BACL</name>
<evidence type="ECO:0000313" key="2">
    <source>
        <dbReference type="EMBL" id="TLS36506.1"/>
    </source>
</evidence>
<protein>
    <submittedName>
        <fullName evidence="2">Uncharacterized protein</fullName>
    </submittedName>
</protein>
<feature type="transmembrane region" description="Helical" evidence="1">
    <location>
        <begin position="49"/>
        <end position="71"/>
    </location>
</feature>
<dbReference type="Proteomes" id="UP000308230">
    <property type="component" value="Unassembled WGS sequence"/>
</dbReference>
<dbReference type="OrthoDB" id="2848452at2"/>
<sequence length="199" mass="21534">MVRKYSGNWKSFSVFTLVVSLIVGYFSVLSDNLPYMGNGVTVSEFIVSYFAVMINSLPMWFIYAMVAGGLFGRNLKQGVIFGTVYTVFAISVYFVMSNILIISEGTVVGETQISTYMIWFAASLVGGSVGGGVGFLVKRNAFALLVVPAGLLLQLFINGPPSWRDIVGIAQNVTYCVMIVGIFALIAINATKNRNSVTS</sequence>
<feature type="transmembrane region" description="Helical" evidence="1">
    <location>
        <begin position="169"/>
        <end position="190"/>
    </location>
</feature>
<dbReference type="AlphaFoldDB" id="A0A5R9F2G0"/>
<keyword evidence="3" id="KW-1185">Reference proteome</keyword>
<evidence type="ECO:0000313" key="3">
    <source>
        <dbReference type="Proteomes" id="UP000308230"/>
    </source>
</evidence>
<keyword evidence="1" id="KW-0812">Transmembrane</keyword>
<feature type="transmembrane region" description="Helical" evidence="1">
    <location>
        <begin position="78"/>
        <end position="96"/>
    </location>
</feature>
<organism evidence="2 3">
    <name type="scientific">Exobacillus caeni</name>
    <dbReference type="NCBI Taxonomy" id="2574798"/>
    <lineage>
        <taxon>Bacteria</taxon>
        <taxon>Bacillati</taxon>
        <taxon>Bacillota</taxon>
        <taxon>Bacilli</taxon>
        <taxon>Bacillales</taxon>
        <taxon>Guptibacillaceae</taxon>
        <taxon>Exobacillus</taxon>
    </lineage>
</organism>
<feature type="transmembrane region" description="Helical" evidence="1">
    <location>
        <begin position="116"/>
        <end position="136"/>
    </location>
</feature>
<proteinExistence type="predicted"/>
<keyword evidence="1" id="KW-1133">Transmembrane helix</keyword>